<sequence>MNKKGSPTEDVLYASIDHNNLKPERQPREDADSDCDYAVVRIPEMRTDTAKHKSSEDCSDDYVLMG</sequence>
<feature type="region of interest" description="Disordered" evidence="1">
    <location>
        <begin position="47"/>
        <end position="66"/>
    </location>
</feature>
<dbReference type="EMBL" id="JAFHDT010000006">
    <property type="protein sequence ID" value="KAI7808609.1"/>
    <property type="molecule type" value="Genomic_DNA"/>
</dbReference>
<protein>
    <submittedName>
        <fullName evidence="2">Uncharacterized protein</fullName>
    </submittedName>
</protein>
<reference evidence="2" key="1">
    <citation type="submission" date="2021-02" db="EMBL/GenBank/DDBJ databases">
        <title>Comparative genomics reveals that relaxation of natural selection precedes convergent phenotypic evolution of cavefish.</title>
        <authorList>
            <person name="Peng Z."/>
        </authorList>
    </citation>
    <scope>NUCLEOTIDE SEQUENCE</scope>
    <source>
        <tissue evidence="2">Muscle</tissue>
    </source>
</reference>
<feature type="compositionally biased region" description="Basic and acidic residues" evidence="1">
    <location>
        <begin position="19"/>
        <end position="30"/>
    </location>
</feature>
<feature type="compositionally biased region" description="Basic and acidic residues" evidence="1">
    <location>
        <begin position="47"/>
        <end position="56"/>
    </location>
</feature>
<name>A0A9W7WUL9_TRIRA</name>
<proteinExistence type="predicted"/>
<comment type="caution">
    <text evidence="2">The sequence shown here is derived from an EMBL/GenBank/DDBJ whole genome shotgun (WGS) entry which is preliminary data.</text>
</comment>
<evidence type="ECO:0000313" key="2">
    <source>
        <dbReference type="EMBL" id="KAI7808609.1"/>
    </source>
</evidence>
<evidence type="ECO:0000313" key="3">
    <source>
        <dbReference type="Proteomes" id="UP001059041"/>
    </source>
</evidence>
<feature type="region of interest" description="Disordered" evidence="1">
    <location>
        <begin position="1"/>
        <end position="33"/>
    </location>
</feature>
<dbReference type="AlphaFoldDB" id="A0A9W7WUL9"/>
<organism evidence="2 3">
    <name type="scientific">Triplophysa rosa</name>
    <name type="common">Cave loach</name>
    <dbReference type="NCBI Taxonomy" id="992332"/>
    <lineage>
        <taxon>Eukaryota</taxon>
        <taxon>Metazoa</taxon>
        <taxon>Chordata</taxon>
        <taxon>Craniata</taxon>
        <taxon>Vertebrata</taxon>
        <taxon>Euteleostomi</taxon>
        <taxon>Actinopterygii</taxon>
        <taxon>Neopterygii</taxon>
        <taxon>Teleostei</taxon>
        <taxon>Ostariophysi</taxon>
        <taxon>Cypriniformes</taxon>
        <taxon>Nemacheilidae</taxon>
        <taxon>Triplophysa</taxon>
    </lineage>
</organism>
<gene>
    <name evidence="2" type="ORF">IRJ41_009499</name>
</gene>
<dbReference type="Proteomes" id="UP001059041">
    <property type="component" value="Linkage Group LG6"/>
</dbReference>
<evidence type="ECO:0000256" key="1">
    <source>
        <dbReference type="SAM" id="MobiDB-lite"/>
    </source>
</evidence>
<keyword evidence="3" id="KW-1185">Reference proteome</keyword>
<accession>A0A9W7WUL9</accession>